<dbReference type="GO" id="GO:0004487">
    <property type="term" value="F:methylenetetrahydrofolate dehydrogenase (NAD+) activity"/>
    <property type="evidence" value="ECO:0007669"/>
    <property type="project" value="TreeGrafter"/>
</dbReference>
<keyword evidence="1" id="KW-0554">One-carbon metabolism</keyword>
<dbReference type="GO" id="GO:0005829">
    <property type="term" value="C:cytosol"/>
    <property type="evidence" value="ECO:0007669"/>
    <property type="project" value="TreeGrafter"/>
</dbReference>
<dbReference type="Pfam" id="PF02882">
    <property type="entry name" value="THF_DHG_CYH_C"/>
    <property type="match status" value="1"/>
</dbReference>
<dbReference type="InterPro" id="IPR036291">
    <property type="entry name" value="NAD(P)-bd_dom_sf"/>
</dbReference>
<evidence type="ECO:0000259" key="2">
    <source>
        <dbReference type="Pfam" id="PF00763"/>
    </source>
</evidence>
<gene>
    <name evidence="4" type="ORF">SmJEL517_g02945</name>
</gene>
<keyword evidence="5" id="KW-1185">Reference proteome</keyword>
<dbReference type="Gene3D" id="3.40.50.10860">
    <property type="entry name" value="Leucine Dehydrogenase, chain A, domain 1"/>
    <property type="match status" value="1"/>
</dbReference>
<feature type="domain" description="Tetrahydrofolate dehydrogenase/cyclohydrolase catalytic" evidence="2">
    <location>
        <begin position="14"/>
        <end position="117"/>
    </location>
</feature>
<protein>
    <recommendedName>
        <fullName evidence="6">Tetrahydrofolate dehydrogenase/cyclohydrolase NAD(P)-binding domain-containing protein</fullName>
    </recommendedName>
</protein>
<dbReference type="Proteomes" id="UP000319731">
    <property type="component" value="Unassembled WGS sequence"/>
</dbReference>
<name>A0A507C3T0_9FUNG</name>
<dbReference type="Gene3D" id="3.40.50.720">
    <property type="entry name" value="NAD(P)-binding Rossmann-like Domain"/>
    <property type="match status" value="1"/>
</dbReference>
<dbReference type="FunFam" id="3.40.50.10860:FF:000012">
    <property type="entry name" value="Methylenetetrahydrofolate dehydrogenase [NAD(+)]"/>
    <property type="match status" value="1"/>
</dbReference>
<dbReference type="GeneID" id="42004170"/>
<accession>A0A507C3T0</accession>
<evidence type="ECO:0000256" key="1">
    <source>
        <dbReference type="ARBA" id="ARBA00022563"/>
    </source>
</evidence>
<dbReference type="CDD" id="cd01079">
    <property type="entry name" value="NAD_bind_m-THF_DH"/>
    <property type="match status" value="1"/>
</dbReference>
<feature type="domain" description="Tetrahydrofolate dehydrogenase/cyclohydrolase NAD(P)-binding" evidence="3">
    <location>
        <begin position="145"/>
        <end position="204"/>
    </location>
</feature>
<dbReference type="InterPro" id="IPR035812">
    <property type="entry name" value="m-THF_DH_NAD-bd"/>
</dbReference>
<dbReference type="InterPro" id="IPR046346">
    <property type="entry name" value="Aminoacid_DH-like_N_sf"/>
</dbReference>
<evidence type="ECO:0000259" key="3">
    <source>
        <dbReference type="Pfam" id="PF02882"/>
    </source>
</evidence>
<dbReference type="SUPFAM" id="SSF51735">
    <property type="entry name" value="NAD(P)-binding Rossmann-fold domains"/>
    <property type="match status" value="1"/>
</dbReference>
<dbReference type="Pfam" id="PF00763">
    <property type="entry name" value="THF_DHG_CYH"/>
    <property type="match status" value="1"/>
</dbReference>
<dbReference type="PRINTS" id="PR00085">
    <property type="entry name" value="THFDHDRGNASE"/>
</dbReference>
<evidence type="ECO:0000313" key="5">
    <source>
        <dbReference type="Proteomes" id="UP000319731"/>
    </source>
</evidence>
<organism evidence="4 5">
    <name type="scientific">Synchytrium microbalum</name>
    <dbReference type="NCBI Taxonomy" id="1806994"/>
    <lineage>
        <taxon>Eukaryota</taxon>
        <taxon>Fungi</taxon>
        <taxon>Fungi incertae sedis</taxon>
        <taxon>Chytridiomycota</taxon>
        <taxon>Chytridiomycota incertae sedis</taxon>
        <taxon>Chytridiomycetes</taxon>
        <taxon>Synchytriales</taxon>
        <taxon>Synchytriaceae</taxon>
        <taxon>Synchytrium</taxon>
    </lineage>
</organism>
<reference evidence="4 5" key="1">
    <citation type="journal article" date="2019" name="Sci. Rep.">
        <title>Comparative genomics of chytrid fungi reveal insights into the obligate biotrophic and pathogenic lifestyle of Synchytrium endobioticum.</title>
        <authorList>
            <person name="van de Vossenberg B.T.L.H."/>
            <person name="Warris S."/>
            <person name="Nguyen H.D.T."/>
            <person name="van Gent-Pelzer M.P.E."/>
            <person name="Joly D.L."/>
            <person name="van de Geest H.C."/>
            <person name="Bonants P.J.M."/>
            <person name="Smith D.S."/>
            <person name="Levesque C.A."/>
            <person name="van der Lee T.A.J."/>
        </authorList>
    </citation>
    <scope>NUCLEOTIDE SEQUENCE [LARGE SCALE GENOMIC DNA]</scope>
    <source>
        <strain evidence="4 5">JEL517</strain>
    </source>
</reference>
<evidence type="ECO:0000313" key="4">
    <source>
        <dbReference type="EMBL" id="TPX34332.1"/>
    </source>
</evidence>
<dbReference type="STRING" id="1806994.A0A507C3T0"/>
<sequence length="318" mass="35423">MTAETACSVVQPSDIAAPFLEEIKNKLAAGSEKPLLVAFLANDDPAAKRYAEWTGRTCRQANVDFELRQVQRTQLEDAILEANRDPKVNGMMCYYPVFGGTQDQYLQNIVDINKDVEGLSHQCRVNMYHNVRFLDTEQKQKCILPCTPLAVIKIMEHIGAYNKILPYGNRLYGRTITVINRSEVVGRPLAALLANDGAKVYSADEFGILEFHRGEGIRLTKHEVFETKATIEQALAASDVVITGVPTDKYRVDTAKLKDGVIAINFSSSKNFNDDIVSKASIYVSSVGKVTVSMLLRNLLRLAENQAIARDEEHHFIS</sequence>
<dbReference type="PANTHER" id="PTHR48099">
    <property type="entry name" value="C-1-TETRAHYDROFOLATE SYNTHASE, CYTOPLASMIC-RELATED"/>
    <property type="match status" value="1"/>
</dbReference>
<dbReference type="EMBL" id="QEAO01000014">
    <property type="protein sequence ID" value="TPX34332.1"/>
    <property type="molecule type" value="Genomic_DNA"/>
</dbReference>
<proteinExistence type="predicted"/>
<dbReference type="AlphaFoldDB" id="A0A507C3T0"/>
<dbReference type="RefSeq" id="XP_031025096.1">
    <property type="nucleotide sequence ID" value="XM_031168873.1"/>
</dbReference>
<dbReference type="InterPro" id="IPR000672">
    <property type="entry name" value="THF_DH/CycHdrlase"/>
</dbReference>
<dbReference type="GO" id="GO:0006730">
    <property type="term" value="P:one-carbon metabolic process"/>
    <property type="evidence" value="ECO:0007669"/>
    <property type="project" value="UniProtKB-KW"/>
</dbReference>
<dbReference type="InterPro" id="IPR020631">
    <property type="entry name" value="THF_DH/CycHdrlase_NAD-bd_dom"/>
</dbReference>
<dbReference type="PANTHER" id="PTHR48099:SF3">
    <property type="entry name" value="METHYLENETETRAHYDROFOLATE DEHYDROGENASE [NAD(+)]"/>
    <property type="match status" value="1"/>
</dbReference>
<dbReference type="SUPFAM" id="SSF53223">
    <property type="entry name" value="Aminoacid dehydrogenase-like, N-terminal domain"/>
    <property type="match status" value="1"/>
</dbReference>
<dbReference type="GO" id="GO:0009113">
    <property type="term" value="P:purine nucleobase biosynthetic process"/>
    <property type="evidence" value="ECO:0007669"/>
    <property type="project" value="TreeGrafter"/>
</dbReference>
<dbReference type="GO" id="GO:0004488">
    <property type="term" value="F:methylenetetrahydrofolate dehydrogenase (NADP+) activity"/>
    <property type="evidence" value="ECO:0007669"/>
    <property type="project" value="InterPro"/>
</dbReference>
<dbReference type="InterPro" id="IPR020630">
    <property type="entry name" value="THF_DH/CycHdrlase_cat_dom"/>
</dbReference>
<comment type="caution">
    <text evidence="4">The sequence shown here is derived from an EMBL/GenBank/DDBJ whole genome shotgun (WGS) entry which is preliminary data.</text>
</comment>
<evidence type="ECO:0008006" key="6">
    <source>
        <dbReference type="Google" id="ProtNLM"/>
    </source>
</evidence>
<dbReference type="OrthoDB" id="41403at2759"/>